<dbReference type="Proteomes" id="UP001204376">
    <property type="component" value="Unassembled WGS sequence"/>
</dbReference>
<dbReference type="SUPFAM" id="SSF53597">
    <property type="entry name" value="Dihydrofolate reductase-like"/>
    <property type="match status" value="1"/>
</dbReference>
<dbReference type="InterPro" id="IPR050765">
    <property type="entry name" value="Riboflavin_Biosynth_HTPR"/>
</dbReference>
<feature type="domain" description="Bacterial bifunctional deaminase-reductase C-terminal" evidence="1">
    <location>
        <begin position="2"/>
        <end position="181"/>
    </location>
</feature>
<keyword evidence="3" id="KW-1185">Reference proteome</keyword>
<dbReference type="Pfam" id="PF01872">
    <property type="entry name" value="RibD_C"/>
    <property type="match status" value="1"/>
</dbReference>
<proteinExistence type="predicted"/>
<organism evidence="2 3">
    <name type="scientific">Mucilaginibacter aquariorum</name>
    <dbReference type="NCBI Taxonomy" id="2967225"/>
    <lineage>
        <taxon>Bacteria</taxon>
        <taxon>Pseudomonadati</taxon>
        <taxon>Bacteroidota</taxon>
        <taxon>Sphingobacteriia</taxon>
        <taxon>Sphingobacteriales</taxon>
        <taxon>Sphingobacteriaceae</taxon>
        <taxon>Mucilaginibacter</taxon>
    </lineage>
</organism>
<protein>
    <submittedName>
        <fullName evidence="2">Dihydrofolate reductase family protein</fullName>
    </submittedName>
</protein>
<dbReference type="RefSeq" id="WP_256540815.1">
    <property type="nucleotide sequence ID" value="NZ_JANHOH010000008.1"/>
</dbReference>
<dbReference type="EMBL" id="JANHOH010000008">
    <property type="protein sequence ID" value="MCQ6960636.1"/>
    <property type="molecule type" value="Genomic_DNA"/>
</dbReference>
<gene>
    <name evidence="2" type="ORF">NPE20_21840</name>
</gene>
<dbReference type="InterPro" id="IPR002734">
    <property type="entry name" value="RibDG_C"/>
</dbReference>
<evidence type="ECO:0000313" key="2">
    <source>
        <dbReference type="EMBL" id="MCQ6960636.1"/>
    </source>
</evidence>
<dbReference type="InterPro" id="IPR024072">
    <property type="entry name" value="DHFR-like_dom_sf"/>
</dbReference>
<dbReference type="Gene3D" id="3.40.430.10">
    <property type="entry name" value="Dihydrofolate Reductase, subunit A"/>
    <property type="match status" value="1"/>
</dbReference>
<evidence type="ECO:0000313" key="3">
    <source>
        <dbReference type="Proteomes" id="UP001204376"/>
    </source>
</evidence>
<dbReference type="PANTHER" id="PTHR38011">
    <property type="entry name" value="DIHYDROFOLATE REDUCTASE FAMILY PROTEIN (AFU_ORTHOLOGUE AFUA_8G06820)"/>
    <property type="match status" value="1"/>
</dbReference>
<evidence type="ECO:0000259" key="1">
    <source>
        <dbReference type="Pfam" id="PF01872"/>
    </source>
</evidence>
<accession>A0ABT1T8P2</accession>
<sequence length="189" mass="21211">MRKLILSMQVTLDGYVEGPNGDMSWMQTDNDNEWDDMFENLQSVDLFLVGAGMWTGYRDYWKQALADPNFSADEVKYAKLAEKTRHIVFSKTLKDAGWENASINNGDLATEVKKLKEQPGKDIMTFGGASFAVSLVDSGLIDEYRLTINPAILGGGKSFFHHLKNNHKLQLANVNKIGQLVTLTYKQLS</sequence>
<reference evidence="2 3" key="1">
    <citation type="submission" date="2022-07" db="EMBL/GenBank/DDBJ databases">
        <title>Mucilaginibacter sp. JC4.</title>
        <authorList>
            <person name="Le V."/>
            <person name="Ko S.-R."/>
            <person name="Ahn C.-Y."/>
            <person name="Oh H.-M."/>
        </authorList>
    </citation>
    <scope>NUCLEOTIDE SEQUENCE [LARGE SCALE GENOMIC DNA]</scope>
    <source>
        <strain evidence="2 3">JC4</strain>
    </source>
</reference>
<comment type="caution">
    <text evidence="2">The sequence shown here is derived from an EMBL/GenBank/DDBJ whole genome shotgun (WGS) entry which is preliminary data.</text>
</comment>
<name>A0ABT1T8P2_9SPHI</name>
<dbReference type="PANTHER" id="PTHR38011:SF11">
    <property type="entry name" value="2,5-DIAMINO-6-RIBOSYLAMINO-4(3H)-PYRIMIDINONE 5'-PHOSPHATE REDUCTASE"/>
    <property type="match status" value="1"/>
</dbReference>